<dbReference type="EMBL" id="LAZR01033671">
    <property type="protein sequence ID" value="KKL47423.1"/>
    <property type="molecule type" value="Genomic_DNA"/>
</dbReference>
<name>A0A0F9CDH1_9ZZZZ</name>
<reference evidence="1" key="1">
    <citation type="journal article" date="2015" name="Nature">
        <title>Complex archaea that bridge the gap between prokaryotes and eukaryotes.</title>
        <authorList>
            <person name="Spang A."/>
            <person name="Saw J.H."/>
            <person name="Jorgensen S.L."/>
            <person name="Zaremba-Niedzwiedzka K."/>
            <person name="Martijn J."/>
            <person name="Lind A.E."/>
            <person name="van Eijk R."/>
            <person name="Schleper C."/>
            <person name="Guy L."/>
            <person name="Ettema T.J."/>
        </authorList>
    </citation>
    <scope>NUCLEOTIDE SEQUENCE</scope>
</reference>
<comment type="caution">
    <text evidence="1">The sequence shown here is derived from an EMBL/GenBank/DDBJ whole genome shotgun (WGS) entry which is preliminary data.</text>
</comment>
<proteinExistence type="predicted"/>
<protein>
    <submittedName>
        <fullName evidence="1">Uncharacterized protein</fullName>
    </submittedName>
</protein>
<accession>A0A0F9CDH1</accession>
<dbReference type="Pfam" id="PF05766">
    <property type="entry name" value="NinG"/>
    <property type="match status" value="1"/>
</dbReference>
<dbReference type="AlphaFoldDB" id="A0A0F9CDH1"/>
<sequence>MRIRGSRKKRYKKVRYKKVKTPKSIAWDWMSRWVRLKAVIETSKKFGFDSRDALAQCYTCGKFVGITRRGGGQAGHFKTRGQGGSSGLYFDDRAIRLQCATCNSFEQGRPKEFREGLVNEYSEETVQELERLHSLPSRWGPREYQGLILYYETEVQQLLKQTGIRVWWSK</sequence>
<organism evidence="1">
    <name type="scientific">marine sediment metagenome</name>
    <dbReference type="NCBI Taxonomy" id="412755"/>
    <lineage>
        <taxon>unclassified sequences</taxon>
        <taxon>metagenomes</taxon>
        <taxon>ecological metagenomes</taxon>
    </lineage>
</organism>
<gene>
    <name evidence="1" type="ORF">LCGC14_2335710</name>
</gene>
<dbReference type="InterPro" id="IPR008713">
    <property type="entry name" value="Phage_lambda_NinG"/>
</dbReference>
<evidence type="ECO:0000313" key="1">
    <source>
        <dbReference type="EMBL" id="KKL47423.1"/>
    </source>
</evidence>